<feature type="repeat" description="NHL" evidence="2">
    <location>
        <begin position="606"/>
        <end position="642"/>
    </location>
</feature>
<evidence type="ECO:0000313" key="4">
    <source>
        <dbReference type="Proteomes" id="UP000663828"/>
    </source>
</evidence>
<dbReference type="Gene3D" id="2.120.10.30">
    <property type="entry name" value="TolB, C-terminal domain"/>
    <property type="match status" value="2"/>
</dbReference>
<dbReference type="InterPro" id="IPR001258">
    <property type="entry name" value="NHL_repeat"/>
</dbReference>
<evidence type="ECO:0000256" key="1">
    <source>
        <dbReference type="ARBA" id="ARBA00022737"/>
    </source>
</evidence>
<evidence type="ECO:0008006" key="5">
    <source>
        <dbReference type="Google" id="ProtNLM"/>
    </source>
</evidence>
<comment type="caution">
    <text evidence="3">The sequence shown here is derived from an EMBL/GenBank/DDBJ whole genome shotgun (WGS) entry which is preliminary data.</text>
</comment>
<gene>
    <name evidence="3" type="ORF">XAT740_LOCUS30349</name>
</gene>
<keyword evidence="1" id="KW-0677">Repeat</keyword>
<dbReference type="EMBL" id="CAJNOR010002698">
    <property type="protein sequence ID" value="CAF1329387.1"/>
    <property type="molecule type" value="Genomic_DNA"/>
</dbReference>
<dbReference type="SUPFAM" id="SSF56399">
    <property type="entry name" value="ADP-ribosylation"/>
    <property type="match status" value="1"/>
</dbReference>
<dbReference type="PANTHER" id="PTHR24104">
    <property type="entry name" value="E3 UBIQUITIN-PROTEIN LIGASE NHLRC1-RELATED"/>
    <property type="match status" value="1"/>
</dbReference>
<dbReference type="InterPro" id="IPR011042">
    <property type="entry name" value="6-blade_b-propeller_TolB-like"/>
</dbReference>
<accession>A0A815FVW0</accession>
<reference evidence="3" key="1">
    <citation type="submission" date="2021-02" db="EMBL/GenBank/DDBJ databases">
        <authorList>
            <person name="Nowell W R."/>
        </authorList>
    </citation>
    <scope>NUCLEOTIDE SEQUENCE</scope>
</reference>
<dbReference type="Gene3D" id="3.90.176.10">
    <property type="entry name" value="Toxin ADP-ribosyltransferase, Chain A, domain 1"/>
    <property type="match status" value="1"/>
</dbReference>
<keyword evidence="4" id="KW-1185">Reference proteome</keyword>
<feature type="repeat" description="NHL" evidence="2">
    <location>
        <begin position="503"/>
        <end position="542"/>
    </location>
</feature>
<dbReference type="Gene3D" id="2.40.10.500">
    <property type="match status" value="1"/>
</dbReference>
<proteinExistence type="predicted"/>
<dbReference type="InterPro" id="IPR050952">
    <property type="entry name" value="TRIM-NHL_E3_ligases"/>
</dbReference>
<dbReference type="CDD" id="cd05819">
    <property type="entry name" value="NHL"/>
    <property type="match status" value="1"/>
</dbReference>
<evidence type="ECO:0000256" key="2">
    <source>
        <dbReference type="PROSITE-ProRule" id="PRU00504"/>
    </source>
</evidence>
<sequence length="644" mass="72724">MDRGNYTDRLQAAYKTLRIIDIEMETIPYEKCITGFEDEPIVSLEEAVKPLWKILPAVDMFAYAAKQLCIKPPPDGLTVDESASVMLYSMGWQPLTECVFHALNTAVGGAHFEDIGPWCPYLKLFLTALSRLPPIQRTVYRSVDAAIVEFYAGEKSFCWRGFTACSNWRDAFQPVYTASDVKKRAIFSIKAKTVRDISKHCYLSKEDEFIFLPGTTFINHGCTYQSENECVLKVEEYGSTALFNYKFFGKYKQQDGEKPSSKIPFLFLDEKLAVVIPEMQEIDPDFARYIEEHTSKKEHPQESAATDSLTTVHVDMTTKKKWMQKAETVAGGVGDGQGFNQLRNPSSIYLHDDQTLYIVDGDNHRIVAWKPKSTSGEVIVGGHDPKDNMYRLHKPVDIVYDKTTRRFIIADLGNKRVVQWSIGDTDGKSFIDNVRCTALAIDNHGYLYIGDEDDGSVRRWTMNTNDETKKEKSGLVFFLDSERNEARSCERNQIDRVTVAGGHGRGKGLSQLSNPNRIFVDNDQTVYVSDRDNHRVMKWTKDATEGIVVAGGHGQGDSLKHVSDPQGIFVDRSGDVYVADAINNRVVCWPKNAEQGYVVVGDKGEGAQADQLYCPQDITFDQEGNLYVADSRNHRIQKFNLDKN</sequence>
<dbReference type="SUPFAM" id="SSF63829">
    <property type="entry name" value="Calcium-dependent phosphotriesterase"/>
    <property type="match status" value="1"/>
</dbReference>
<evidence type="ECO:0000313" key="3">
    <source>
        <dbReference type="EMBL" id="CAF1329387.1"/>
    </source>
</evidence>
<protein>
    <recommendedName>
        <fullName evidence="5">NAD(+)--protein-arginine ADP-ribosyltransferase</fullName>
    </recommendedName>
</protein>
<feature type="repeat" description="NHL" evidence="2">
    <location>
        <begin position="556"/>
        <end position="592"/>
    </location>
</feature>
<dbReference type="AlphaFoldDB" id="A0A815FVW0"/>
<dbReference type="PROSITE" id="PS51125">
    <property type="entry name" value="NHL"/>
    <property type="match status" value="3"/>
</dbReference>
<dbReference type="Proteomes" id="UP000663828">
    <property type="component" value="Unassembled WGS sequence"/>
</dbReference>
<organism evidence="3 4">
    <name type="scientific">Adineta ricciae</name>
    <name type="common">Rotifer</name>
    <dbReference type="NCBI Taxonomy" id="249248"/>
    <lineage>
        <taxon>Eukaryota</taxon>
        <taxon>Metazoa</taxon>
        <taxon>Spiralia</taxon>
        <taxon>Gnathifera</taxon>
        <taxon>Rotifera</taxon>
        <taxon>Eurotatoria</taxon>
        <taxon>Bdelloidea</taxon>
        <taxon>Adinetida</taxon>
        <taxon>Adinetidae</taxon>
        <taxon>Adineta</taxon>
    </lineage>
</organism>
<dbReference type="Pfam" id="PF01436">
    <property type="entry name" value="NHL"/>
    <property type="match status" value="1"/>
</dbReference>
<name>A0A815FVW0_ADIRI</name>